<dbReference type="EMBL" id="FQWT01000003">
    <property type="protein sequence ID" value="SHH36297.1"/>
    <property type="molecule type" value="Genomic_DNA"/>
</dbReference>
<proteinExistence type="predicted"/>
<sequence>MKKILLLFIFIFNWGLSQRNFGDTPEPMPSVSSFSSYVNTPVSLSTGIPNISIPLLTLPTGNGNVELSTALSYHPYNAIGNKTGSEVGLGWALLKGGVISRVINGRADEEFSDSNATNYKRNIFDDIYYYDIPGESGKFKFVRDTINNTFSLNNISGNNIKIEYTRDSNNATLILNSFTLTNDKGIKYIFEDYSISRYDVSYKGFNYKSAFFLTKISDENNNIVANFTYQKNSKYAGTSTTLLYQNCKLQNMSTRYGKITIGYTYNQFLEDSGKDDPYQVNNISLSDASSNLIAQYSLDYSSFHAYSIFKNNNEDKRILAGIKKLDKSGQIVENRTFEYDQYGSETNYSPSGNPDEYGNFLCPDSNQKNPKSYTLGLLKKMILPEGGYVVYNFEAGETYQDNSSIQLSNNEITRPDIQFLSLANTADFDTNINRNYTFQVTEAKKFYVTQLTSEVYTIHDIHGDIVVPPIYKLINSAGAEMNGYTSCEGIKYYNLTPGNYTFKITGNGNGSIKTYSIASLSAPYKNSIPTEVPRIANIKYYTSANSLKKSVTYNYNSFSNPNDSSGKEFTNEVCNDEDYASSFNLYTNVKEIYGGESGNIGYAKYYFKTPDDYEISGNFFYKQYYNIVSSGVLSKKETFNQQNQLVSDENMEYVFEEINNVPEYSLCSGYKSKASWMKSSKTTSKTYFDNGSSLQNITETFSNAGNFQPYLIKETASDGKVTEKKISYASDTNNTRLMNANMISIPVQTEVKVNGAVVDKSETKFDNASNLYPSSVMGYNTQSQAQFTTATLDVYDEKGNLVQISDKANFPVTTIWGYDQTQPIAKIEGLPYSQVMNLATVTAAVNASNADAANPATESSLLQALENLRKDPALKNYSVTTYTYDPLIGITNSIFSNGMKTTYLYDHANRLIKITDATGKTLKEYQYNYKH</sequence>
<protein>
    <recommendedName>
        <fullName evidence="3">YD repeat-containing protein</fullName>
    </recommendedName>
</protein>
<dbReference type="OrthoDB" id="9814627at2"/>
<evidence type="ECO:0008006" key="3">
    <source>
        <dbReference type="Google" id="ProtNLM"/>
    </source>
</evidence>
<dbReference type="eggNOG" id="COG3209">
    <property type="taxonomic scope" value="Bacteria"/>
</dbReference>
<organism evidence="1 2">
    <name type="scientific">Chryseobacterium oranimense</name>
    <dbReference type="NCBI Taxonomy" id="421058"/>
    <lineage>
        <taxon>Bacteria</taxon>
        <taxon>Pseudomonadati</taxon>
        <taxon>Bacteroidota</taxon>
        <taxon>Flavobacteriia</taxon>
        <taxon>Flavobacteriales</taxon>
        <taxon>Weeksellaceae</taxon>
        <taxon>Chryseobacterium group</taxon>
        <taxon>Chryseobacterium</taxon>
    </lineage>
</organism>
<dbReference type="Gene3D" id="2.180.10.10">
    <property type="entry name" value="RHS repeat-associated core"/>
    <property type="match status" value="1"/>
</dbReference>
<evidence type="ECO:0000313" key="1">
    <source>
        <dbReference type="EMBL" id="SHH36297.1"/>
    </source>
</evidence>
<dbReference type="RefSeq" id="WP_139258849.1">
    <property type="nucleotide sequence ID" value="NZ_FQWT01000003.1"/>
</dbReference>
<evidence type="ECO:0000313" key="2">
    <source>
        <dbReference type="Proteomes" id="UP000184047"/>
    </source>
</evidence>
<name>A0A1M5SCI9_9FLAO</name>
<dbReference type="STRING" id="421058.SAMN05421866_2718"/>
<reference evidence="2" key="1">
    <citation type="submission" date="2016-11" db="EMBL/GenBank/DDBJ databases">
        <authorList>
            <person name="Varghese N."/>
            <person name="Submissions S."/>
        </authorList>
    </citation>
    <scope>NUCLEOTIDE SEQUENCE [LARGE SCALE GENOMIC DNA]</scope>
    <source>
        <strain evidence="2">DSM 19055</strain>
    </source>
</reference>
<gene>
    <name evidence="1" type="ORF">SAMN05421866_2718</name>
</gene>
<keyword evidence="2" id="KW-1185">Reference proteome</keyword>
<dbReference type="AlphaFoldDB" id="A0A1M5SCI9"/>
<dbReference type="Proteomes" id="UP000184047">
    <property type="component" value="Unassembled WGS sequence"/>
</dbReference>
<accession>A0A1M5SCI9</accession>